<feature type="transmembrane region" description="Helical" evidence="1">
    <location>
        <begin position="341"/>
        <end position="357"/>
    </location>
</feature>
<evidence type="ECO:0000313" key="3">
    <source>
        <dbReference type="Proteomes" id="UP000230094"/>
    </source>
</evidence>
<keyword evidence="1" id="KW-0472">Membrane</keyword>
<accession>A0A2H0TB61</accession>
<feature type="transmembrane region" description="Helical" evidence="1">
    <location>
        <begin position="42"/>
        <end position="60"/>
    </location>
</feature>
<dbReference type="AlphaFoldDB" id="A0A2H0TB61"/>
<feature type="transmembrane region" description="Helical" evidence="1">
    <location>
        <begin position="296"/>
        <end position="320"/>
    </location>
</feature>
<dbReference type="PANTHER" id="PTHR23526">
    <property type="entry name" value="INTEGRAL MEMBRANE TRANSPORT PROTEIN-RELATED"/>
    <property type="match status" value="1"/>
</dbReference>
<dbReference type="Gene3D" id="1.20.1250.20">
    <property type="entry name" value="MFS general substrate transporter like domains"/>
    <property type="match status" value="2"/>
</dbReference>
<dbReference type="InterPro" id="IPR036259">
    <property type="entry name" value="MFS_trans_sf"/>
</dbReference>
<dbReference type="Proteomes" id="UP000230094">
    <property type="component" value="Unassembled WGS sequence"/>
</dbReference>
<name>A0A2H0TB61_9BACT</name>
<keyword evidence="1" id="KW-0812">Transmembrane</keyword>
<feature type="transmembrane region" description="Helical" evidence="1">
    <location>
        <begin position="272"/>
        <end position="290"/>
    </location>
</feature>
<dbReference type="SUPFAM" id="SSF103473">
    <property type="entry name" value="MFS general substrate transporter"/>
    <property type="match status" value="1"/>
</dbReference>
<dbReference type="GO" id="GO:0022857">
    <property type="term" value="F:transmembrane transporter activity"/>
    <property type="evidence" value="ECO:0007669"/>
    <property type="project" value="InterPro"/>
</dbReference>
<feature type="transmembrane region" description="Helical" evidence="1">
    <location>
        <begin position="363"/>
        <end position="381"/>
    </location>
</feature>
<comment type="caution">
    <text evidence="2">The sequence shown here is derived from an EMBL/GenBank/DDBJ whole genome shotgun (WGS) entry which is preliminary data.</text>
</comment>
<evidence type="ECO:0000313" key="2">
    <source>
        <dbReference type="EMBL" id="PIR68242.1"/>
    </source>
</evidence>
<feature type="transmembrane region" description="Helical" evidence="1">
    <location>
        <begin position="160"/>
        <end position="180"/>
    </location>
</feature>
<dbReference type="InterPro" id="IPR011701">
    <property type="entry name" value="MFS"/>
</dbReference>
<reference evidence="3" key="1">
    <citation type="submission" date="2017-09" db="EMBL/GenBank/DDBJ databases">
        <title>Depth-based differentiation of microbial function through sediment-hosted aquifers and enrichment of novel symbionts in the deep terrestrial subsurface.</title>
        <authorList>
            <person name="Probst A.J."/>
            <person name="Ladd B."/>
            <person name="Jarett J.K."/>
            <person name="Geller-Mcgrath D.E."/>
            <person name="Sieber C.M.K."/>
            <person name="Emerson J.B."/>
            <person name="Anantharaman K."/>
            <person name="Thomas B.C."/>
            <person name="Malmstrom R."/>
            <person name="Stieglmeier M."/>
            <person name="Klingl A."/>
            <person name="Woyke T."/>
            <person name="Ryan C.M."/>
            <person name="Banfield J.F."/>
        </authorList>
    </citation>
    <scope>NUCLEOTIDE SEQUENCE [LARGE SCALE GENOMIC DNA]</scope>
</reference>
<feature type="transmembrane region" description="Helical" evidence="1">
    <location>
        <begin position="96"/>
        <end position="118"/>
    </location>
</feature>
<dbReference type="Pfam" id="PF07690">
    <property type="entry name" value="MFS_1"/>
    <property type="match status" value="1"/>
</dbReference>
<keyword evidence="1" id="KW-1133">Transmembrane helix</keyword>
<gene>
    <name evidence="2" type="ORF">COU49_02095</name>
</gene>
<sequence>MLQTDKKIKIIFLVGFLFAFHLAITAYINSSFLSTFLAEKKIGLIYALASASAIFALLLVPKILKKLGGYKFLLIISILNLLSLFSLSVTNNTLGIIVLFIFYFTLNNLIIFILDELLQIFSKGSIVGRIRGLYLTIINSAWVFAQIFSGKVLSGLSFSFFYLMASGVMFLFLLIVLISFKNTPDPNYDKLPIFKSIRKFFKNKTLARSYRINFLLQFFYSWMVIYTPLYLFTHLGFTWKEISIIFTIMLLPFVLIQFPLGQHSDKVGERKIMMIGFFIISLTTMSLFFITKHSVWIWALALFGTRLGAASVEVMSDAYFFKHINKENDEFIGVYRNTGPMAYILAPLLASGLFFIIPDLNFIFLILGALMLSGVYTASTIQKDDI</sequence>
<feature type="transmembrane region" description="Helical" evidence="1">
    <location>
        <begin position="12"/>
        <end position="30"/>
    </location>
</feature>
<dbReference type="EMBL" id="PFCQ01000012">
    <property type="protein sequence ID" value="PIR68242.1"/>
    <property type="molecule type" value="Genomic_DNA"/>
</dbReference>
<evidence type="ECO:0008006" key="4">
    <source>
        <dbReference type="Google" id="ProtNLM"/>
    </source>
</evidence>
<dbReference type="InterPro" id="IPR052528">
    <property type="entry name" value="Sugar_transport-like"/>
</dbReference>
<feature type="transmembrane region" description="Helical" evidence="1">
    <location>
        <begin position="130"/>
        <end position="148"/>
    </location>
</feature>
<feature type="transmembrane region" description="Helical" evidence="1">
    <location>
        <begin position="242"/>
        <end position="260"/>
    </location>
</feature>
<organism evidence="2 3">
    <name type="scientific">Candidatus Nomurabacteria bacterium CG10_big_fil_rev_8_21_14_0_10_35_16</name>
    <dbReference type="NCBI Taxonomy" id="1974731"/>
    <lineage>
        <taxon>Bacteria</taxon>
        <taxon>Candidatus Nomuraibacteriota</taxon>
    </lineage>
</organism>
<feature type="transmembrane region" description="Helical" evidence="1">
    <location>
        <begin position="72"/>
        <end position="90"/>
    </location>
</feature>
<protein>
    <recommendedName>
        <fullName evidence="4">Major facilitator superfamily (MFS) profile domain-containing protein</fullName>
    </recommendedName>
</protein>
<proteinExistence type="predicted"/>
<feature type="transmembrane region" description="Helical" evidence="1">
    <location>
        <begin position="212"/>
        <end position="230"/>
    </location>
</feature>
<evidence type="ECO:0000256" key="1">
    <source>
        <dbReference type="SAM" id="Phobius"/>
    </source>
</evidence>
<dbReference type="PANTHER" id="PTHR23526:SF2">
    <property type="entry name" value="MAJOR FACILITATOR SUPERFAMILY (MFS) PROFILE DOMAIN-CONTAINING PROTEIN"/>
    <property type="match status" value="1"/>
</dbReference>